<feature type="compositionally biased region" description="Basic and acidic residues" evidence="1">
    <location>
        <begin position="18"/>
        <end position="28"/>
    </location>
</feature>
<evidence type="ECO:0000256" key="1">
    <source>
        <dbReference type="SAM" id="MobiDB-lite"/>
    </source>
</evidence>
<dbReference type="Proteomes" id="UP000827092">
    <property type="component" value="Unassembled WGS sequence"/>
</dbReference>
<feature type="region of interest" description="Disordered" evidence="1">
    <location>
        <begin position="1"/>
        <end position="59"/>
    </location>
</feature>
<organism evidence="2 3">
    <name type="scientific">Oedothorax gibbosus</name>
    <dbReference type="NCBI Taxonomy" id="931172"/>
    <lineage>
        <taxon>Eukaryota</taxon>
        <taxon>Metazoa</taxon>
        <taxon>Ecdysozoa</taxon>
        <taxon>Arthropoda</taxon>
        <taxon>Chelicerata</taxon>
        <taxon>Arachnida</taxon>
        <taxon>Araneae</taxon>
        <taxon>Araneomorphae</taxon>
        <taxon>Entelegynae</taxon>
        <taxon>Araneoidea</taxon>
        <taxon>Linyphiidae</taxon>
        <taxon>Erigoninae</taxon>
        <taxon>Oedothorax</taxon>
    </lineage>
</organism>
<evidence type="ECO:0000313" key="3">
    <source>
        <dbReference type="Proteomes" id="UP000827092"/>
    </source>
</evidence>
<dbReference type="EMBL" id="JAFNEN010000341">
    <property type="protein sequence ID" value="KAG8185269.1"/>
    <property type="molecule type" value="Genomic_DNA"/>
</dbReference>
<gene>
    <name evidence="2" type="ORF">JTE90_023882</name>
</gene>
<name>A0AAV6ULV4_9ARAC</name>
<accession>A0AAV6ULV4</accession>
<sequence length="157" mass="18562">MADVVRSRSSHSKNSRGRGKDKYKDRKKDSPRKKHRFDNGRSTKVSTPKDYDRKFEDHSSSRHWEDCRDSHKKFDETVYSRPQYDCYKDESLLNNHAMLNGQINFGDRFNNHVSGEYRFNSNDNLNGESAASLKADIVDLRKQVEFFYQENILIVYL</sequence>
<feature type="compositionally biased region" description="Basic residues" evidence="1">
    <location>
        <begin position="8"/>
        <end position="17"/>
    </location>
</feature>
<protein>
    <submittedName>
        <fullName evidence="2">Uncharacterized protein</fullName>
    </submittedName>
</protein>
<feature type="compositionally biased region" description="Basic and acidic residues" evidence="1">
    <location>
        <begin position="37"/>
        <end position="59"/>
    </location>
</feature>
<proteinExistence type="predicted"/>
<evidence type="ECO:0000313" key="2">
    <source>
        <dbReference type="EMBL" id="KAG8185269.1"/>
    </source>
</evidence>
<keyword evidence="3" id="KW-1185">Reference proteome</keyword>
<comment type="caution">
    <text evidence="2">The sequence shown here is derived from an EMBL/GenBank/DDBJ whole genome shotgun (WGS) entry which is preliminary data.</text>
</comment>
<dbReference type="AlphaFoldDB" id="A0AAV6ULV4"/>
<reference evidence="2 3" key="1">
    <citation type="journal article" date="2022" name="Nat. Ecol. Evol.">
        <title>A masculinizing supergene underlies an exaggerated male reproductive morph in a spider.</title>
        <authorList>
            <person name="Hendrickx F."/>
            <person name="De Corte Z."/>
            <person name="Sonet G."/>
            <person name="Van Belleghem S.M."/>
            <person name="Kostlbacher S."/>
            <person name="Vangestel C."/>
        </authorList>
    </citation>
    <scope>NUCLEOTIDE SEQUENCE [LARGE SCALE GENOMIC DNA]</scope>
    <source>
        <strain evidence="2">W744_W776</strain>
    </source>
</reference>